<keyword evidence="11" id="KW-0378">Hydrolase</keyword>
<sequence length="813" mass="90390">MRDIFEKQSSSPQGSNYASSSGLSGDDKELGYRAATSVHPYLLAKNIYLHFLANKIDLNFARMVMAEVVGTFILMFCVCGIIASTQHQNGAVGLLEYAATAGLTVVVIIFSIGPISCAHVNPAITIAFATIGHFPWFKVPIYIIAQTIGSLMATYIGSLVYGIKSEVMMTQPLQGCNSAFWVEVIATFIIMFLVTALTSEHQSVGHLSGFVAGIAIGLAVLITGPVSGGSMNPARSLGPAIVSWKFKNIWIYILAPSGGAVAGALMFHFLRLKDQHCTSPNTSEVGHPIPFCANYNGKPSVTQIVVASSIGLIIAAAMHYRLKKLRGRKIIPLVRLSKTGQSPKLERFSHYVARQMGFKDRRNCPNLCKLASEYIRKSEGCEDDIYAFFENEPNVDSLFVKLVEEFERCILSYFAFHWSLGDLLISQVLSSDTEPKKKFKHMVMAATRDQRVERVTKNLKVARVFNTLVEEMKAMGLVSNDENRCTEVMAPVAHSDRSPVLLFMGGGMGAGKSTVLKDILKEPFWVGAASNAVVIEADAFKESDVIYRALSSRGHHDMIRMAELVHQSSTDAASSLLVTALNEGRDVIMDGTFSWVPFVVQTITMARNVHRRRYRMGAGYKVHNDGTTTESYWERIENEEPEQVGGKKRKPYRIELVGVVCDAYLAVIRGIRRAIMCRRAVRVKSQLKSHRRFADAFMTYCQLVDNARLYSTNALEGPPKITVVKLIGWKERDKTLLVDPDEIDCLKRVARLNEDADSIYELYKHPNPTCEAGSIWKDIVLSPSRLDIQQELKYSIQKVERYAMQNASLLMEQ</sequence>
<evidence type="ECO:0000313" key="11">
    <source>
        <dbReference type="EMBL" id="KEH42598.1"/>
    </source>
</evidence>
<dbReference type="SUPFAM" id="SSF52540">
    <property type="entry name" value="P-loop containing nucleoside triphosphate hydrolases"/>
    <property type="match status" value="1"/>
</dbReference>
<comment type="subcellular location">
    <subcellularLocation>
        <location evidence="1">Membrane</location>
        <topology evidence="1">Multi-pass membrane protein</topology>
    </subcellularLocation>
</comment>
<evidence type="ECO:0000256" key="4">
    <source>
        <dbReference type="ARBA" id="ARBA00022741"/>
    </source>
</evidence>
<keyword evidence="2" id="KW-0813">Transport</keyword>
<dbReference type="InterPro" id="IPR027417">
    <property type="entry name" value="P-loop_NTPase"/>
</dbReference>
<dbReference type="InterPro" id="IPR044802">
    <property type="entry name" value="NADKc-like"/>
</dbReference>
<feature type="region of interest" description="Disordered" evidence="8">
    <location>
        <begin position="1"/>
        <end position="25"/>
    </location>
</feature>
<dbReference type="PANTHER" id="PTHR31153:SF13">
    <property type="entry name" value="P-LOOP CONTAINING NUCLEOSIDE TRIPHOSPHATE HYDROLASES SUPERFAMILY PROTEIN"/>
    <property type="match status" value="1"/>
</dbReference>
<evidence type="ECO:0000256" key="1">
    <source>
        <dbReference type="ARBA" id="ARBA00004141"/>
    </source>
</evidence>
<dbReference type="GO" id="GO:0016787">
    <property type="term" value="F:hydrolase activity"/>
    <property type="evidence" value="ECO:0007669"/>
    <property type="project" value="UniProtKB-KW"/>
</dbReference>
<dbReference type="EnsemblPlants" id="KEH42598">
    <property type="protein sequence ID" value="KEH42598"/>
    <property type="gene ID" value="MTR_1g070385"/>
</dbReference>
<organism evidence="11 13">
    <name type="scientific">Medicago truncatula</name>
    <name type="common">Barrel medic</name>
    <name type="synonym">Medicago tribuloides</name>
    <dbReference type="NCBI Taxonomy" id="3880"/>
    <lineage>
        <taxon>Eukaryota</taxon>
        <taxon>Viridiplantae</taxon>
        <taxon>Streptophyta</taxon>
        <taxon>Embryophyta</taxon>
        <taxon>Tracheophyta</taxon>
        <taxon>Spermatophyta</taxon>
        <taxon>Magnoliopsida</taxon>
        <taxon>eudicotyledons</taxon>
        <taxon>Gunneridae</taxon>
        <taxon>Pentapetalae</taxon>
        <taxon>rosids</taxon>
        <taxon>fabids</taxon>
        <taxon>Fabales</taxon>
        <taxon>Fabaceae</taxon>
        <taxon>Papilionoideae</taxon>
        <taxon>50 kb inversion clade</taxon>
        <taxon>NPAAA clade</taxon>
        <taxon>Hologalegina</taxon>
        <taxon>IRL clade</taxon>
        <taxon>Trifolieae</taxon>
        <taxon>Medicago</taxon>
    </lineage>
</organism>
<feature type="transmembrane region" description="Helical" evidence="9">
    <location>
        <begin position="175"/>
        <end position="197"/>
    </location>
</feature>
<dbReference type="EMBL" id="CM001217">
    <property type="protein sequence ID" value="KEH42598.1"/>
    <property type="molecule type" value="Genomic_DNA"/>
</dbReference>
<feature type="domain" description="Zeta toxin" evidence="10">
    <location>
        <begin position="493"/>
        <end position="598"/>
    </location>
</feature>
<keyword evidence="3 9" id="KW-0812">Transmembrane</keyword>
<dbReference type="PROSITE" id="PS00221">
    <property type="entry name" value="MIP"/>
    <property type="match status" value="1"/>
</dbReference>
<evidence type="ECO:0000256" key="8">
    <source>
        <dbReference type="SAM" id="MobiDB-lite"/>
    </source>
</evidence>
<dbReference type="Pfam" id="PF06414">
    <property type="entry name" value="Zeta_toxin"/>
    <property type="match status" value="1"/>
</dbReference>
<evidence type="ECO:0000256" key="9">
    <source>
        <dbReference type="SAM" id="Phobius"/>
    </source>
</evidence>
<feature type="compositionally biased region" description="Polar residues" evidence="8">
    <location>
        <begin position="7"/>
        <end position="23"/>
    </location>
</feature>
<dbReference type="InterPro" id="IPR000425">
    <property type="entry name" value="MIP"/>
</dbReference>
<reference evidence="11 13" key="1">
    <citation type="journal article" date="2011" name="Nature">
        <title>The Medicago genome provides insight into the evolution of rhizobial symbioses.</title>
        <authorList>
            <person name="Young N.D."/>
            <person name="Debelle F."/>
            <person name="Oldroyd G.E."/>
            <person name="Geurts R."/>
            <person name="Cannon S.B."/>
            <person name="Udvardi M.K."/>
            <person name="Benedito V.A."/>
            <person name="Mayer K.F."/>
            <person name="Gouzy J."/>
            <person name="Schoof H."/>
            <person name="Van de Peer Y."/>
            <person name="Proost S."/>
            <person name="Cook D.R."/>
            <person name="Meyers B.C."/>
            <person name="Spannagl M."/>
            <person name="Cheung F."/>
            <person name="De Mita S."/>
            <person name="Krishnakumar V."/>
            <person name="Gundlach H."/>
            <person name="Zhou S."/>
            <person name="Mudge J."/>
            <person name="Bharti A.K."/>
            <person name="Murray J.D."/>
            <person name="Naoumkina M.A."/>
            <person name="Rosen B."/>
            <person name="Silverstein K.A."/>
            <person name="Tang H."/>
            <person name="Rombauts S."/>
            <person name="Zhao P.X."/>
            <person name="Zhou P."/>
            <person name="Barbe V."/>
            <person name="Bardou P."/>
            <person name="Bechner M."/>
            <person name="Bellec A."/>
            <person name="Berger A."/>
            <person name="Berges H."/>
            <person name="Bidwell S."/>
            <person name="Bisseling T."/>
            <person name="Choisne N."/>
            <person name="Couloux A."/>
            <person name="Denny R."/>
            <person name="Deshpande S."/>
            <person name="Dai X."/>
            <person name="Doyle J.J."/>
            <person name="Dudez A.M."/>
            <person name="Farmer A.D."/>
            <person name="Fouteau S."/>
            <person name="Franken C."/>
            <person name="Gibelin C."/>
            <person name="Gish J."/>
            <person name="Goldstein S."/>
            <person name="Gonzalez A.J."/>
            <person name="Green P.J."/>
            <person name="Hallab A."/>
            <person name="Hartog M."/>
            <person name="Hua A."/>
            <person name="Humphray S.J."/>
            <person name="Jeong D.H."/>
            <person name="Jing Y."/>
            <person name="Jocker A."/>
            <person name="Kenton S.M."/>
            <person name="Kim D.J."/>
            <person name="Klee K."/>
            <person name="Lai H."/>
            <person name="Lang C."/>
            <person name="Lin S."/>
            <person name="Macmil S.L."/>
            <person name="Magdelenat G."/>
            <person name="Matthews L."/>
            <person name="McCorrison J."/>
            <person name="Monaghan E.L."/>
            <person name="Mun J.H."/>
            <person name="Najar F.Z."/>
            <person name="Nicholson C."/>
            <person name="Noirot C."/>
            <person name="O'Bleness M."/>
            <person name="Paule C.R."/>
            <person name="Poulain J."/>
            <person name="Prion F."/>
            <person name="Qin B."/>
            <person name="Qu C."/>
            <person name="Retzel E.F."/>
            <person name="Riddle C."/>
            <person name="Sallet E."/>
            <person name="Samain S."/>
            <person name="Samson N."/>
            <person name="Sanders I."/>
            <person name="Saurat O."/>
            <person name="Scarpelli C."/>
            <person name="Schiex T."/>
            <person name="Segurens B."/>
            <person name="Severin A.J."/>
            <person name="Sherrier D.J."/>
            <person name="Shi R."/>
            <person name="Sims S."/>
            <person name="Singer S.R."/>
            <person name="Sinharoy S."/>
            <person name="Sterck L."/>
            <person name="Viollet A."/>
            <person name="Wang B.B."/>
            <person name="Wang K."/>
            <person name="Wang M."/>
            <person name="Wang X."/>
            <person name="Warfsmann J."/>
            <person name="Weissenbach J."/>
            <person name="White D.D."/>
            <person name="White J.D."/>
            <person name="Wiley G.B."/>
            <person name="Wincker P."/>
            <person name="Xing Y."/>
            <person name="Yang L."/>
            <person name="Yao Z."/>
            <person name="Ying F."/>
            <person name="Zhai J."/>
            <person name="Zhou L."/>
            <person name="Zuber A."/>
            <person name="Denarie J."/>
            <person name="Dixon R.A."/>
            <person name="May G.D."/>
            <person name="Schwartz D.C."/>
            <person name="Rogers J."/>
            <person name="Quetier F."/>
            <person name="Town C.D."/>
            <person name="Roe B.A."/>
        </authorList>
    </citation>
    <scope>NUCLEOTIDE SEQUENCE [LARGE SCALE GENOMIC DNA]</scope>
    <source>
        <strain evidence="11">A17</strain>
        <strain evidence="12 13">cv. Jemalong A17</strain>
    </source>
</reference>
<evidence type="ECO:0000256" key="5">
    <source>
        <dbReference type="ARBA" id="ARBA00022840"/>
    </source>
</evidence>
<dbReference type="CDD" id="cd00333">
    <property type="entry name" value="MIP"/>
    <property type="match status" value="1"/>
</dbReference>
<dbReference type="InterPro" id="IPR023271">
    <property type="entry name" value="Aquaporin-like"/>
</dbReference>
<dbReference type="InterPro" id="IPR010488">
    <property type="entry name" value="Zeta_toxin_domain"/>
</dbReference>
<keyword evidence="6 9" id="KW-1133">Transmembrane helix</keyword>
<reference evidence="11 13" key="2">
    <citation type="journal article" date="2014" name="BMC Genomics">
        <title>An improved genome release (version Mt4.0) for the model legume Medicago truncatula.</title>
        <authorList>
            <person name="Tang H."/>
            <person name="Krishnakumar V."/>
            <person name="Bidwell S."/>
            <person name="Rosen B."/>
            <person name="Chan A."/>
            <person name="Zhou S."/>
            <person name="Gentzbittel L."/>
            <person name="Childs K.L."/>
            <person name="Yandell M."/>
            <person name="Gundlach H."/>
            <person name="Mayer K.F."/>
            <person name="Schwartz D.C."/>
            <person name="Town C.D."/>
        </authorList>
    </citation>
    <scope>GENOME REANNOTATION</scope>
    <source>
        <strain evidence="11">A17</strain>
        <strain evidence="12 13">cv. Jemalong A17</strain>
    </source>
</reference>
<evidence type="ECO:0000259" key="10">
    <source>
        <dbReference type="Pfam" id="PF06414"/>
    </source>
</evidence>
<keyword evidence="4" id="KW-0547">Nucleotide-binding</keyword>
<dbReference type="Proteomes" id="UP000002051">
    <property type="component" value="Unassembled WGS sequence"/>
</dbReference>
<dbReference type="GO" id="GO:0016020">
    <property type="term" value="C:membrane"/>
    <property type="evidence" value="ECO:0007669"/>
    <property type="project" value="UniProtKB-SubCell"/>
</dbReference>
<dbReference type="GO" id="GO:0005524">
    <property type="term" value="F:ATP binding"/>
    <property type="evidence" value="ECO:0007669"/>
    <property type="project" value="UniProtKB-KW"/>
</dbReference>
<dbReference type="InterPro" id="IPR022357">
    <property type="entry name" value="MIP_CS"/>
</dbReference>
<dbReference type="Gene3D" id="1.20.1080.10">
    <property type="entry name" value="Glycerol uptake facilitator protein"/>
    <property type="match status" value="1"/>
</dbReference>
<evidence type="ECO:0000256" key="2">
    <source>
        <dbReference type="ARBA" id="ARBA00022448"/>
    </source>
</evidence>
<gene>
    <name evidence="11" type="ordered locus">MTR_1g070385</name>
</gene>
<evidence type="ECO:0000256" key="7">
    <source>
        <dbReference type="ARBA" id="ARBA00023136"/>
    </source>
</evidence>
<keyword evidence="5" id="KW-0067">ATP-binding</keyword>
<evidence type="ECO:0000256" key="3">
    <source>
        <dbReference type="ARBA" id="ARBA00022692"/>
    </source>
</evidence>
<dbReference type="SUPFAM" id="SSF81338">
    <property type="entry name" value="Aquaporin-like"/>
    <property type="match status" value="1"/>
</dbReference>
<dbReference type="PANTHER" id="PTHR31153">
    <property type="entry name" value="CALMODULIN CALCIUM-DEPENDENT NAD KINASE"/>
    <property type="match status" value="1"/>
</dbReference>
<feature type="transmembrane region" description="Helical" evidence="9">
    <location>
        <begin position="249"/>
        <end position="270"/>
    </location>
</feature>
<feature type="transmembrane region" description="Helical" evidence="9">
    <location>
        <begin position="95"/>
        <end position="113"/>
    </location>
</feature>
<dbReference type="Pfam" id="PF00230">
    <property type="entry name" value="MIP"/>
    <property type="match status" value="1"/>
</dbReference>
<feature type="transmembrane region" description="Helical" evidence="9">
    <location>
        <begin position="64"/>
        <end position="83"/>
    </location>
</feature>
<protein>
    <submittedName>
        <fullName evidence="11">P-loop nucleoside triphosphate hydrolase superfamily protein</fullName>
    </submittedName>
</protein>
<dbReference type="AlphaFoldDB" id="A0A072VME2"/>
<proteinExistence type="predicted"/>
<dbReference type="PRINTS" id="PR00783">
    <property type="entry name" value="MINTRINSICP"/>
</dbReference>
<evidence type="ECO:0000256" key="6">
    <source>
        <dbReference type="ARBA" id="ARBA00022989"/>
    </source>
</evidence>
<feature type="transmembrane region" description="Helical" evidence="9">
    <location>
        <begin position="209"/>
        <end position="228"/>
    </location>
</feature>
<evidence type="ECO:0000313" key="12">
    <source>
        <dbReference type="EnsemblPlants" id="KEH42598"/>
    </source>
</evidence>
<accession>A0A072VME2</accession>
<evidence type="ECO:0000313" key="13">
    <source>
        <dbReference type="Proteomes" id="UP000002051"/>
    </source>
</evidence>
<keyword evidence="13" id="KW-1185">Reference proteome</keyword>
<keyword evidence="7 9" id="KW-0472">Membrane</keyword>
<feature type="transmembrane region" description="Helical" evidence="9">
    <location>
        <begin position="143"/>
        <end position="163"/>
    </location>
</feature>
<dbReference type="GO" id="GO:0016301">
    <property type="term" value="F:kinase activity"/>
    <property type="evidence" value="ECO:0007669"/>
    <property type="project" value="InterPro"/>
</dbReference>
<name>A0A072VME2_MEDTR</name>
<dbReference type="HOGENOM" id="CLU_347299_0_0_1"/>
<feature type="transmembrane region" description="Helical" evidence="9">
    <location>
        <begin position="300"/>
        <end position="320"/>
    </location>
</feature>
<reference evidence="12" key="3">
    <citation type="submission" date="2015-04" db="UniProtKB">
        <authorList>
            <consortium name="EnsemblPlants"/>
        </authorList>
    </citation>
    <scope>IDENTIFICATION</scope>
    <source>
        <strain evidence="12">cv. Jemalong A17</strain>
    </source>
</reference>
<dbReference type="Gene3D" id="3.40.50.300">
    <property type="entry name" value="P-loop containing nucleotide triphosphate hydrolases"/>
    <property type="match status" value="1"/>
</dbReference>
<dbReference type="GO" id="GO:0015267">
    <property type="term" value="F:channel activity"/>
    <property type="evidence" value="ECO:0007669"/>
    <property type="project" value="InterPro"/>
</dbReference>